<sequence>MYKKDTGNESARRGTRKRLQVRYWGMRLQPQLRHHVHSATLLHILSLLHESVSQGRGISVRRKYCSFSWVWHLGSLTIHNAFHLHMGRATTLTNVRC</sequence>
<gene>
    <name evidence="1" type="ORF">E2C01_039942</name>
</gene>
<organism evidence="1 2">
    <name type="scientific">Portunus trituberculatus</name>
    <name type="common">Swimming crab</name>
    <name type="synonym">Neptunus trituberculatus</name>
    <dbReference type="NCBI Taxonomy" id="210409"/>
    <lineage>
        <taxon>Eukaryota</taxon>
        <taxon>Metazoa</taxon>
        <taxon>Ecdysozoa</taxon>
        <taxon>Arthropoda</taxon>
        <taxon>Crustacea</taxon>
        <taxon>Multicrustacea</taxon>
        <taxon>Malacostraca</taxon>
        <taxon>Eumalacostraca</taxon>
        <taxon>Eucarida</taxon>
        <taxon>Decapoda</taxon>
        <taxon>Pleocyemata</taxon>
        <taxon>Brachyura</taxon>
        <taxon>Eubrachyura</taxon>
        <taxon>Portunoidea</taxon>
        <taxon>Portunidae</taxon>
        <taxon>Portuninae</taxon>
        <taxon>Portunus</taxon>
    </lineage>
</organism>
<evidence type="ECO:0000313" key="2">
    <source>
        <dbReference type="Proteomes" id="UP000324222"/>
    </source>
</evidence>
<evidence type="ECO:0000313" key="1">
    <source>
        <dbReference type="EMBL" id="MPC46229.1"/>
    </source>
</evidence>
<comment type="caution">
    <text evidence="1">The sequence shown here is derived from an EMBL/GenBank/DDBJ whole genome shotgun (WGS) entry which is preliminary data.</text>
</comment>
<name>A0A5B7FLZ6_PORTR</name>
<reference evidence="1 2" key="1">
    <citation type="submission" date="2019-05" db="EMBL/GenBank/DDBJ databases">
        <title>Another draft genome of Portunus trituberculatus and its Hox gene families provides insights of decapod evolution.</title>
        <authorList>
            <person name="Jeong J.-H."/>
            <person name="Song I."/>
            <person name="Kim S."/>
            <person name="Choi T."/>
            <person name="Kim D."/>
            <person name="Ryu S."/>
            <person name="Kim W."/>
        </authorList>
    </citation>
    <scope>NUCLEOTIDE SEQUENCE [LARGE SCALE GENOMIC DNA]</scope>
    <source>
        <tissue evidence="1">Muscle</tissue>
    </source>
</reference>
<dbReference type="Proteomes" id="UP000324222">
    <property type="component" value="Unassembled WGS sequence"/>
</dbReference>
<proteinExistence type="predicted"/>
<dbReference type="EMBL" id="VSRR010007107">
    <property type="protein sequence ID" value="MPC46229.1"/>
    <property type="molecule type" value="Genomic_DNA"/>
</dbReference>
<accession>A0A5B7FLZ6</accession>
<protein>
    <submittedName>
        <fullName evidence="1">Uncharacterized protein</fullName>
    </submittedName>
</protein>
<keyword evidence="2" id="KW-1185">Reference proteome</keyword>
<dbReference type="AlphaFoldDB" id="A0A5B7FLZ6"/>